<dbReference type="Gene3D" id="1.10.10.10">
    <property type="entry name" value="Winged helix-like DNA-binding domain superfamily/Winged helix DNA-binding domain"/>
    <property type="match status" value="1"/>
</dbReference>
<name>A0A2S5ZUD5_9NOCA</name>
<dbReference type="CDD" id="cd07377">
    <property type="entry name" value="WHTH_GntR"/>
    <property type="match status" value="1"/>
</dbReference>
<dbReference type="InterPro" id="IPR000524">
    <property type="entry name" value="Tscrpt_reg_HTH_GntR"/>
</dbReference>
<dbReference type="Pfam" id="PF00392">
    <property type="entry name" value="GntR"/>
    <property type="match status" value="1"/>
</dbReference>
<keyword evidence="6" id="KW-1185">Reference proteome</keyword>
<organism evidence="5 6">
    <name type="scientific">Nocardia nova</name>
    <dbReference type="NCBI Taxonomy" id="37330"/>
    <lineage>
        <taxon>Bacteria</taxon>
        <taxon>Bacillati</taxon>
        <taxon>Actinomycetota</taxon>
        <taxon>Actinomycetes</taxon>
        <taxon>Mycobacteriales</taxon>
        <taxon>Nocardiaceae</taxon>
        <taxon>Nocardia</taxon>
    </lineage>
</organism>
<dbReference type="InterPro" id="IPR036388">
    <property type="entry name" value="WH-like_DNA-bd_sf"/>
</dbReference>
<comment type="caution">
    <text evidence="5">The sequence shown here is derived from an EMBL/GenBank/DDBJ whole genome shotgun (WGS) entry which is preliminary data.</text>
</comment>
<dbReference type="Proteomes" id="UP000238356">
    <property type="component" value="Unassembled WGS sequence"/>
</dbReference>
<keyword evidence="3" id="KW-0804">Transcription</keyword>
<evidence type="ECO:0000313" key="5">
    <source>
        <dbReference type="EMBL" id="PPJ18749.1"/>
    </source>
</evidence>
<evidence type="ECO:0000259" key="4">
    <source>
        <dbReference type="PROSITE" id="PS50949"/>
    </source>
</evidence>
<keyword evidence="2" id="KW-0238">DNA-binding</keyword>
<dbReference type="GO" id="GO:0045892">
    <property type="term" value="P:negative regulation of DNA-templated transcription"/>
    <property type="evidence" value="ECO:0007669"/>
    <property type="project" value="TreeGrafter"/>
</dbReference>
<evidence type="ECO:0000256" key="2">
    <source>
        <dbReference type="ARBA" id="ARBA00023125"/>
    </source>
</evidence>
<evidence type="ECO:0000313" key="6">
    <source>
        <dbReference type="Proteomes" id="UP000238356"/>
    </source>
</evidence>
<keyword evidence="1" id="KW-0805">Transcription regulation</keyword>
<dbReference type="EMBL" id="PSZD01000055">
    <property type="protein sequence ID" value="PPJ18749.1"/>
    <property type="molecule type" value="Genomic_DNA"/>
</dbReference>
<reference evidence="5 6" key="1">
    <citation type="submission" date="2018-02" db="EMBL/GenBank/DDBJ databases">
        <title>8 Nocardia nova and 1 Nocardia cyriacigeorgica strain used for evolution to TMP-SMX.</title>
        <authorList>
            <person name="Mehta H."/>
            <person name="Weng J."/>
            <person name="Shamoo Y."/>
        </authorList>
    </citation>
    <scope>NUCLEOTIDE SEQUENCE [LARGE SCALE GENOMIC DNA]</scope>
    <source>
        <strain evidence="5 6">BAA2227</strain>
    </source>
</reference>
<dbReference type="SUPFAM" id="SSF46785">
    <property type="entry name" value="Winged helix' DNA-binding domain"/>
    <property type="match status" value="1"/>
</dbReference>
<dbReference type="SMART" id="SM00345">
    <property type="entry name" value="HTH_GNTR"/>
    <property type="match status" value="1"/>
</dbReference>
<dbReference type="PANTHER" id="PTHR44846">
    <property type="entry name" value="MANNOSYL-D-GLYCERATE TRANSPORT/METABOLISM SYSTEM REPRESSOR MNGR-RELATED"/>
    <property type="match status" value="1"/>
</dbReference>
<dbReference type="PANTHER" id="PTHR44846:SF17">
    <property type="entry name" value="GNTR-FAMILY TRANSCRIPTIONAL REGULATOR"/>
    <property type="match status" value="1"/>
</dbReference>
<dbReference type="InterPro" id="IPR036390">
    <property type="entry name" value="WH_DNA-bd_sf"/>
</dbReference>
<evidence type="ECO:0000256" key="1">
    <source>
        <dbReference type="ARBA" id="ARBA00023015"/>
    </source>
</evidence>
<dbReference type="InterPro" id="IPR050679">
    <property type="entry name" value="Bact_HTH_transcr_reg"/>
</dbReference>
<dbReference type="AlphaFoldDB" id="A0A2S5ZUD5"/>
<proteinExistence type="predicted"/>
<dbReference type="PROSITE" id="PS50949">
    <property type="entry name" value="HTH_GNTR"/>
    <property type="match status" value="1"/>
</dbReference>
<accession>A0A2S5ZUD5</accession>
<gene>
    <name evidence="5" type="ORF">C5F51_36220</name>
</gene>
<sequence length="106" mass="11087">MSASPVPMAPYQQVAASIRAKIESGELKPGEQISSTRALAEEYGVAPMTASKAIRALSDEGWTKSVPSLGVFVAETTPASPTDLAKKVAELDERLRAVEAKLGEGS</sequence>
<feature type="domain" description="HTH gntR-type" evidence="4">
    <location>
        <begin position="8"/>
        <end position="76"/>
    </location>
</feature>
<dbReference type="GO" id="GO:0003700">
    <property type="term" value="F:DNA-binding transcription factor activity"/>
    <property type="evidence" value="ECO:0007669"/>
    <property type="project" value="InterPro"/>
</dbReference>
<dbReference type="RefSeq" id="WP_104364933.1">
    <property type="nucleotide sequence ID" value="NZ_PSZD01000055.1"/>
</dbReference>
<evidence type="ECO:0000256" key="3">
    <source>
        <dbReference type="ARBA" id="ARBA00023163"/>
    </source>
</evidence>
<protein>
    <submittedName>
        <fullName evidence="5">GntR family transcriptional regulator</fullName>
    </submittedName>
</protein>
<dbReference type="GO" id="GO:0003677">
    <property type="term" value="F:DNA binding"/>
    <property type="evidence" value="ECO:0007669"/>
    <property type="project" value="UniProtKB-KW"/>
</dbReference>